<dbReference type="EMBL" id="JACJFM010000007">
    <property type="protein sequence ID" value="MBB1486456.1"/>
    <property type="molecule type" value="Genomic_DNA"/>
</dbReference>
<organism evidence="3 4">
    <name type="scientific">Oceanospirillum sediminis</name>
    <dbReference type="NCBI Taxonomy" id="2760088"/>
    <lineage>
        <taxon>Bacteria</taxon>
        <taxon>Pseudomonadati</taxon>
        <taxon>Pseudomonadota</taxon>
        <taxon>Gammaproteobacteria</taxon>
        <taxon>Oceanospirillales</taxon>
        <taxon>Oceanospirillaceae</taxon>
        <taxon>Oceanospirillum</taxon>
    </lineage>
</organism>
<dbReference type="Pfam" id="PF01243">
    <property type="entry name" value="PNPOx_N"/>
    <property type="match status" value="1"/>
</dbReference>
<evidence type="ECO:0000313" key="3">
    <source>
        <dbReference type="EMBL" id="MBB1486456.1"/>
    </source>
</evidence>
<dbReference type="InterPro" id="IPR011576">
    <property type="entry name" value="Pyridox_Oxase_N"/>
</dbReference>
<protein>
    <submittedName>
        <fullName evidence="3">Pyridoxamine 5'-phosphate oxidase family protein</fullName>
    </submittedName>
</protein>
<name>A0A839IQF1_9GAMM</name>
<proteinExistence type="predicted"/>
<dbReference type="Gene3D" id="2.30.110.10">
    <property type="entry name" value="Electron Transport, Fmn-binding Protein, Chain A"/>
    <property type="match status" value="1"/>
</dbReference>
<keyword evidence="4" id="KW-1185">Reference proteome</keyword>
<evidence type="ECO:0000259" key="2">
    <source>
        <dbReference type="Pfam" id="PF01243"/>
    </source>
</evidence>
<dbReference type="PANTHER" id="PTHR35176:SF6">
    <property type="entry name" value="HEME OXYGENASE HI_0854-RELATED"/>
    <property type="match status" value="1"/>
</dbReference>
<dbReference type="Proteomes" id="UP000565262">
    <property type="component" value="Unassembled WGS sequence"/>
</dbReference>
<dbReference type="AlphaFoldDB" id="A0A839IQF1"/>
<dbReference type="GO" id="GO:0070967">
    <property type="term" value="F:coenzyme F420 binding"/>
    <property type="evidence" value="ECO:0007669"/>
    <property type="project" value="TreeGrafter"/>
</dbReference>
<dbReference type="GO" id="GO:0005829">
    <property type="term" value="C:cytosol"/>
    <property type="evidence" value="ECO:0007669"/>
    <property type="project" value="TreeGrafter"/>
</dbReference>
<dbReference type="GO" id="GO:0016627">
    <property type="term" value="F:oxidoreductase activity, acting on the CH-CH group of donors"/>
    <property type="evidence" value="ECO:0007669"/>
    <property type="project" value="TreeGrafter"/>
</dbReference>
<evidence type="ECO:0000313" key="4">
    <source>
        <dbReference type="Proteomes" id="UP000565262"/>
    </source>
</evidence>
<gene>
    <name evidence="3" type="ORF">H4O21_07520</name>
</gene>
<dbReference type="RefSeq" id="WP_182808237.1">
    <property type="nucleotide sequence ID" value="NZ_JACJFM010000007.1"/>
</dbReference>
<dbReference type="InterPro" id="IPR052019">
    <property type="entry name" value="F420H2_bilvrd_red/Heme_oxyg"/>
</dbReference>
<keyword evidence="1" id="KW-0560">Oxidoreductase</keyword>
<reference evidence="3 4" key="1">
    <citation type="submission" date="2020-08" db="EMBL/GenBank/DDBJ databases">
        <title>Oceanospirillum sp. nov. isolated from marine sediment.</title>
        <authorList>
            <person name="Ji X."/>
        </authorList>
    </citation>
    <scope>NUCLEOTIDE SEQUENCE [LARGE SCALE GENOMIC DNA]</scope>
    <source>
        <strain evidence="3 4">D5</strain>
    </source>
</reference>
<dbReference type="InterPro" id="IPR012349">
    <property type="entry name" value="Split_barrel_FMN-bd"/>
</dbReference>
<comment type="caution">
    <text evidence="3">The sequence shown here is derived from an EMBL/GenBank/DDBJ whole genome shotgun (WGS) entry which is preliminary data.</text>
</comment>
<dbReference type="InterPro" id="IPR014419">
    <property type="entry name" value="HutZ"/>
</dbReference>
<dbReference type="PIRSF" id="PIRSF004633">
    <property type="entry name" value="UCP_PLP_oxd"/>
    <property type="match status" value="1"/>
</dbReference>
<dbReference type="SUPFAM" id="SSF50475">
    <property type="entry name" value="FMN-binding split barrel"/>
    <property type="match status" value="1"/>
</dbReference>
<feature type="domain" description="Pyridoxamine 5'-phosphate oxidase N-terminal" evidence="2">
    <location>
        <begin position="12"/>
        <end position="143"/>
    </location>
</feature>
<dbReference type="PANTHER" id="PTHR35176">
    <property type="entry name" value="HEME OXYGENASE HI_0854-RELATED"/>
    <property type="match status" value="1"/>
</dbReference>
<sequence>MSKQEILNTRINEEVSDFIASRKSLMLSSIQPDGTPYASYAPFAIGDDCLYVLLSEIALHAVNLQHNPAASVLIIEDEDSAGELFARKRVNYSMQAALIELESEAWYQGIDILEARHGERIRNLSQLADFRLFRLSPEGGRFVKGFGRAFTLAGNSLAGEEVSHMRDGHKKRDDIKA</sequence>
<accession>A0A839IQF1</accession>
<evidence type="ECO:0000256" key="1">
    <source>
        <dbReference type="ARBA" id="ARBA00023002"/>
    </source>
</evidence>